<reference evidence="1" key="1">
    <citation type="submission" date="2014-11" db="EMBL/GenBank/DDBJ databases">
        <authorList>
            <person name="Amaro Gonzalez C."/>
        </authorList>
    </citation>
    <scope>NUCLEOTIDE SEQUENCE</scope>
</reference>
<evidence type="ECO:0000313" key="1">
    <source>
        <dbReference type="EMBL" id="JAH25668.1"/>
    </source>
</evidence>
<name>A0A0E9RBD7_ANGAN</name>
<proteinExistence type="predicted"/>
<reference evidence="1" key="2">
    <citation type="journal article" date="2015" name="Fish Shellfish Immunol.">
        <title>Early steps in the European eel (Anguilla anguilla)-Vibrio vulnificus interaction in the gills: Role of the RtxA13 toxin.</title>
        <authorList>
            <person name="Callol A."/>
            <person name="Pajuelo D."/>
            <person name="Ebbesson L."/>
            <person name="Teles M."/>
            <person name="MacKenzie S."/>
            <person name="Amaro C."/>
        </authorList>
    </citation>
    <scope>NUCLEOTIDE SEQUENCE</scope>
</reference>
<organism evidence="1">
    <name type="scientific">Anguilla anguilla</name>
    <name type="common">European freshwater eel</name>
    <name type="synonym">Muraena anguilla</name>
    <dbReference type="NCBI Taxonomy" id="7936"/>
    <lineage>
        <taxon>Eukaryota</taxon>
        <taxon>Metazoa</taxon>
        <taxon>Chordata</taxon>
        <taxon>Craniata</taxon>
        <taxon>Vertebrata</taxon>
        <taxon>Euteleostomi</taxon>
        <taxon>Actinopterygii</taxon>
        <taxon>Neopterygii</taxon>
        <taxon>Teleostei</taxon>
        <taxon>Anguilliformes</taxon>
        <taxon>Anguillidae</taxon>
        <taxon>Anguilla</taxon>
    </lineage>
</organism>
<sequence length="13" mass="1344">MVNDGHLACDGRG</sequence>
<dbReference type="EMBL" id="GBXM01082909">
    <property type="protein sequence ID" value="JAH25668.1"/>
    <property type="molecule type" value="Transcribed_RNA"/>
</dbReference>
<accession>A0A0E9RBD7</accession>
<protein>
    <submittedName>
        <fullName evidence="1">Uncharacterized protein</fullName>
    </submittedName>
</protein>